<proteinExistence type="predicted"/>
<dbReference type="EMBL" id="JAUHHV010000011">
    <property type="protein sequence ID" value="KAK1408466.1"/>
    <property type="molecule type" value="Genomic_DNA"/>
</dbReference>
<protein>
    <recommendedName>
        <fullName evidence="3">EF-hand domain-containing protein</fullName>
    </recommendedName>
</protein>
<evidence type="ECO:0000313" key="2">
    <source>
        <dbReference type="Proteomes" id="UP001229421"/>
    </source>
</evidence>
<evidence type="ECO:0008006" key="3">
    <source>
        <dbReference type="Google" id="ProtNLM"/>
    </source>
</evidence>
<sequence>MDGCITIEKSIIPCLVLVGKVLDIFDLNRDGGLSRKEVAAFLDLDSDIMPLVSESDDSVRRKNMIWLFKKLKSNEYGDLNRQRTGKPLVKVFSLTRKRGLTSDSLLAMNNDNDDDDMRDQPACDSEVLELLSKPDDENQDDLLFTSPESLDTVEPLTVKTIFLYLLIAALCIFEQKEEDALN</sequence>
<accession>A0AAD8NHR8</accession>
<name>A0AAD8NHR8_TARER</name>
<organism evidence="1 2">
    <name type="scientific">Tagetes erecta</name>
    <name type="common">African marigold</name>
    <dbReference type="NCBI Taxonomy" id="13708"/>
    <lineage>
        <taxon>Eukaryota</taxon>
        <taxon>Viridiplantae</taxon>
        <taxon>Streptophyta</taxon>
        <taxon>Embryophyta</taxon>
        <taxon>Tracheophyta</taxon>
        <taxon>Spermatophyta</taxon>
        <taxon>Magnoliopsida</taxon>
        <taxon>eudicotyledons</taxon>
        <taxon>Gunneridae</taxon>
        <taxon>Pentapetalae</taxon>
        <taxon>asterids</taxon>
        <taxon>campanulids</taxon>
        <taxon>Asterales</taxon>
        <taxon>Asteraceae</taxon>
        <taxon>Asteroideae</taxon>
        <taxon>Heliantheae alliance</taxon>
        <taxon>Tageteae</taxon>
        <taxon>Tagetes</taxon>
    </lineage>
</organism>
<dbReference type="Proteomes" id="UP001229421">
    <property type="component" value="Unassembled WGS sequence"/>
</dbReference>
<reference evidence="1" key="1">
    <citation type="journal article" date="2023" name="bioRxiv">
        <title>Improved chromosome-level genome assembly for marigold (Tagetes erecta).</title>
        <authorList>
            <person name="Jiang F."/>
            <person name="Yuan L."/>
            <person name="Wang S."/>
            <person name="Wang H."/>
            <person name="Xu D."/>
            <person name="Wang A."/>
            <person name="Fan W."/>
        </authorList>
    </citation>
    <scope>NUCLEOTIDE SEQUENCE</scope>
    <source>
        <strain evidence="1">WSJ</strain>
        <tissue evidence="1">Leaf</tissue>
    </source>
</reference>
<comment type="caution">
    <text evidence="1">The sequence shown here is derived from an EMBL/GenBank/DDBJ whole genome shotgun (WGS) entry which is preliminary data.</text>
</comment>
<keyword evidence="2" id="KW-1185">Reference proteome</keyword>
<gene>
    <name evidence="1" type="ORF">QVD17_40261</name>
</gene>
<evidence type="ECO:0000313" key="1">
    <source>
        <dbReference type="EMBL" id="KAK1408466.1"/>
    </source>
</evidence>
<dbReference type="AlphaFoldDB" id="A0AAD8NHR8"/>